<dbReference type="EMBL" id="BAABHK010000001">
    <property type="protein sequence ID" value="GAA4621557.1"/>
    <property type="molecule type" value="Genomic_DNA"/>
</dbReference>
<keyword evidence="3" id="KW-1185">Reference proteome</keyword>
<dbReference type="Pfam" id="PF13560">
    <property type="entry name" value="HTH_31"/>
    <property type="match status" value="1"/>
</dbReference>
<dbReference type="InterPro" id="IPR043917">
    <property type="entry name" value="DUF5753"/>
</dbReference>
<dbReference type="Proteomes" id="UP001501442">
    <property type="component" value="Unassembled WGS sequence"/>
</dbReference>
<proteinExistence type="predicted"/>
<dbReference type="InterPro" id="IPR001387">
    <property type="entry name" value="Cro/C1-type_HTH"/>
</dbReference>
<name>A0ABP8U4M3_9ACTN</name>
<reference evidence="3" key="1">
    <citation type="journal article" date="2019" name="Int. J. Syst. Evol. Microbiol.">
        <title>The Global Catalogue of Microorganisms (GCM) 10K type strain sequencing project: providing services to taxonomists for standard genome sequencing and annotation.</title>
        <authorList>
            <consortium name="The Broad Institute Genomics Platform"/>
            <consortium name="The Broad Institute Genome Sequencing Center for Infectious Disease"/>
            <person name="Wu L."/>
            <person name="Ma J."/>
        </authorList>
    </citation>
    <scope>NUCLEOTIDE SEQUENCE [LARGE SCALE GENOMIC DNA]</scope>
    <source>
        <strain evidence="3">JCM 17939</strain>
    </source>
</reference>
<organism evidence="2 3">
    <name type="scientific">Actinoallomurus vinaceus</name>
    <dbReference type="NCBI Taxonomy" id="1080074"/>
    <lineage>
        <taxon>Bacteria</taxon>
        <taxon>Bacillati</taxon>
        <taxon>Actinomycetota</taxon>
        <taxon>Actinomycetes</taxon>
        <taxon>Streptosporangiales</taxon>
        <taxon>Thermomonosporaceae</taxon>
        <taxon>Actinoallomurus</taxon>
    </lineage>
</organism>
<evidence type="ECO:0000259" key="1">
    <source>
        <dbReference type="PROSITE" id="PS50943"/>
    </source>
</evidence>
<comment type="caution">
    <text evidence="2">The sequence shown here is derived from an EMBL/GenBank/DDBJ whole genome shotgun (WGS) entry which is preliminary data.</text>
</comment>
<dbReference type="InterPro" id="IPR010982">
    <property type="entry name" value="Lambda_DNA-bd_dom_sf"/>
</dbReference>
<dbReference type="SUPFAM" id="SSF47413">
    <property type="entry name" value="lambda repressor-like DNA-binding domains"/>
    <property type="match status" value="1"/>
</dbReference>
<evidence type="ECO:0000313" key="3">
    <source>
        <dbReference type="Proteomes" id="UP001501442"/>
    </source>
</evidence>
<dbReference type="SMART" id="SM00530">
    <property type="entry name" value="HTH_XRE"/>
    <property type="match status" value="1"/>
</dbReference>
<dbReference type="Gene3D" id="1.10.260.40">
    <property type="entry name" value="lambda repressor-like DNA-binding domains"/>
    <property type="match status" value="1"/>
</dbReference>
<dbReference type="Pfam" id="PF19054">
    <property type="entry name" value="DUF5753"/>
    <property type="match status" value="1"/>
</dbReference>
<gene>
    <name evidence="2" type="ORF">GCM10023196_010270</name>
</gene>
<accession>A0ABP8U4M3</accession>
<protein>
    <submittedName>
        <fullName evidence="2">Helix-turn-helix transcriptional regulator</fullName>
    </submittedName>
</protein>
<dbReference type="PROSITE" id="PS50943">
    <property type="entry name" value="HTH_CROC1"/>
    <property type="match status" value="1"/>
</dbReference>
<feature type="domain" description="HTH cro/C1-type" evidence="1">
    <location>
        <begin position="16"/>
        <end position="70"/>
    </location>
</feature>
<sequence>MSGNRMTARQFVGREIRHARESKQLTRAELAKTFPVSESLVASWESGRLIPKTEYLPHLTGILGLPDVILRILDDLVSREVAPEWLDKWTRAESDSSALLTFEPLVVPGLLQTEDYARAVLRLGKPAPLDLEGQVSARLARQKVLTREDPPLYHAVLDEAVIRRPVGGPATMRDQLMRLVDLSRRDEIIIQVIPFEVGAHAGVAGAAIVLANINGSEVAYVDNALRGEVVEKPEDVAAIRRLWQMLSAKALHEDASIELIMKAAESWET</sequence>
<evidence type="ECO:0000313" key="2">
    <source>
        <dbReference type="EMBL" id="GAA4621557.1"/>
    </source>
</evidence>
<dbReference type="CDD" id="cd00093">
    <property type="entry name" value="HTH_XRE"/>
    <property type="match status" value="1"/>
</dbReference>